<evidence type="ECO:0000256" key="1">
    <source>
        <dbReference type="SAM" id="Phobius"/>
    </source>
</evidence>
<dbReference type="PANTHER" id="PTHR13627">
    <property type="entry name" value="FUKUTIN RELATED PROTEIN"/>
    <property type="match status" value="1"/>
</dbReference>
<dbReference type="PANTHER" id="PTHR13627:SF31">
    <property type="entry name" value="RIBITOL 5-PHOSPHATE TRANSFERASE FKRP"/>
    <property type="match status" value="1"/>
</dbReference>
<dbReference type="KEGG" id="mde:101888188"/>
<dbReference type="Proteomes" id="UP001652621">
    <property type="component" value="Unplaced"/>
</dbReference>
<reference evidence="5" key="2">
    <citation type="submission" date="2025-04" db="UniProtKB">
        <authorList>
            <consortium name="RefSeq"/>
        </authorList>
    </citation>
    <scope>IDENTIFICATION</scope>
    <source>
        <strain evidence="5">Aabys</strain>
    </source>
</reference>
<keyword evidence="1" id="KW-0472">Membrane</keyword>
<keyword evidence="1" id="KW-1133">Transmembrane helix</keyword>
<dbReference type="VEuPathDB" id="VectorBase:MDOMA2_017599"/>
<keyword evidence="4" id="KW-1185">Reference proteome</keyword>
<evidence type="ECO:0000259" key="2">
    <source>
        <dbReference type="Pfam" id="PF22921"/>
    </source>
</evidence>
<dbReference type="GeneID" id="101888188"/>
<dbReference type="GO" id="GO:0035269">
    <property type="term" value="P:protein O-linked glycosylation via mannose"/>
    <property type="evidence" value="ECO:0007669"/>
    <property type="project" value="TreeGrafter"/>
</dbReference>
<dbReference type="VEuPathDB" id="VectorBase:MDOA011966"/>
<sequence>MKIMRLRHAKLIVVLIVIANLILFYYSWKSTLWKNIAASLTLPSMETYDLLKKPSQAHVEKSPKEKARNAFKHIRKSITIVFRTFYTFENDIKDSIDSILDVIPNMPIVVYLEGIPYPPLVYQRNNSAGGQETSVRFVNLGFDLVKPVHELNPLSAVHTKYALFMPDSVRLSSKNLLQKILREINTNSWENKDAKAVLKSKSMIAPEEVVRRVIIVPFAGNLKSFVGCIQITLDLPNWTIQYTAVNSTSDKCDLFLQKHALLVDVGVLKEMPEPLAAPFPEMFYIQAKLSNITKFVFPTSFQDGRRLFAAYHTKQRRTDIRRRQFREMYKKLQIKRIVRRSHKVSIKSDSKDSSSYNVQHNLVLDTQFSSSNFSLPQVTDIDLIGCERTTKSCVGTVYNQRPFYVYLGKHTPPCCLDKLKSTFNHVLEEFENVGIRYWLDNQALRTAIDTNRLSPDAYDIDISFNVNDLERSNSLKKSQNKPYVDNEGFYWIKATDGHYFKVQFSKINQIGVNLLPFEISGNVVKPNGFFGWKAKPFSADFLHPMSTVLFLGKNIMCPNNVRDYLEFKSIP</sequence>
<dbReference type="eggNOG" id="ENOG502QV4Y">
    <property type="taxonomic scope" value="Eukaryota"/>
</dbReference>
<dbReference type="InterPro" id="IPR055105">
    <property type="entry name" value="FKRP_N"/>
</dbReference>
<feature type="transmembrane region" description="Helical" evidence="1">
    <location>
        <begin position="12"/>
        <end position="28"/>
    </location>
</feature>
<dbReference type="GO" id="GO:0005794">
    <property type="term" value="C:Golgi apparatus"/>
    <property type="evidence" value="ECO:0007669"/>
    <property type="project" value="TreeGrafter"/>
</dbReference>
<dbReference type="STRING" id="7370.A0A1I8N677"/>
<evidence type="ECO:0000313" key="3">
    <source>
        <dbReference type="EnsemblMetazoa" id="MDOA011966-PA"/>
    </source>
</evidence>
<dbReference type="Pfam" id="PF22921">
    <property type="entry name" value="FKRP_N"/>
    <property type="match status" value="1"/>
</dbReference>
<organism evidence="3">
    <name type="scientific">Musca domestica</name>
    <name type="common">House fly</name>
    <dbReference type="NCBI Taxonomy" id="7370"/>
    <lineage>
        <taxon>Eukaryota</taxon>
        <taxon>Metazoa</taxon>
        <taxon>Ecdysozoa</taxon>
        <taxon>Arthropoda</taxon>
        <taxon>Hexapoda</taxon>
        <taxon>Insecta</taxon>
        <taxon>Pterygota</taxon>
        <taxon>Neoptera</taxon>
        <taxon>Endopterygota</taxon>
        <taxon>Diptera</taxon>
        <taxon>Brachycera</taxon>
        <taxon>Muscomorpha</taxon>
        <taxon>Muscoidea</taxon>
        <taxon>Muscidae</taxon>
        <taxon>Musca</taxon>
    </lineage>
</organism>
<dbReference type="RefSeq" id="XP_005183273.1">
    <property type="nucleotide sequence ID" value="XM_005183216.3"/>
</dbReference>
<evidence type="ECO:0000313" key="5">
    <source>
        <dbReference type="RefSeq" id="XP_005183273.1"/>
    </source>
</evidence>
<name>A0A1I8N677_MUSDO</name>
<dbReference type="InterPro" id="IPR052613">
    <property type="entry name" value="LicD_transferase"/>
</dbReference>
<dbReference type="EnsemblMetazoa" id="MDOA011966-RA">
    <property type="protein sequence ID" value="MDOA011966-PA"/>
    <property type="gene ID" value="MDOA011966"/>
</dbReference>
<accession>A0A1I8N677</accession>
<reference evidence="3" key="1">
    <citation type="submission" date="2020-05" db="UniProtKB">
        <authorList>
            <consortium name="EnsemblMetazoa"/>
        </authorList>
    </citation>
    <scope>IDENTIFICATION</scope>
    <source>
        <strain evidence="3">Aabys</strain>
    </source>
</reference>
<gene>
    <name evidence="3" type="primary">101888188</name>
    <name evidence="5" type="synonym">LOC101888188</name>
</gene>
<protein>
    <submittedName>
        <fullName evidence="5">Fukutin-related protein</fullName>
    </submittedName>
</protein>
<keyword evidence="1" id="KW-0812">Transmembrane</keyword>
<feature type="domain" description="FKRP stem" evidence="2">
    <location>
        <begin position="71"/>
        <end position="339"/>
    </location>
</feature>
<proteinExistence type="predicted"/>
<dbReference type="OrthoDB" id="444255at2759"/>
<dbReference type="AlphaFoldDB" id="A0A1I8N677"/>
<evidence type="ECO:0000313" key="4">
    <source>
        <dbReference type="Proteomes" id="UP001652621"/>
    </source>
</evidence>